<dbReference type="Gene3D" id="1.10.8.270">
    <property type="entry name" value="putative rabgap domain of human tbc1 domain family member 14 like domains"/>
    <property type="match status" value="1"/>
</dbReference>
<reference evidence="3" key="1">
    <citation type="submission" date="2019-05" db="EMBL/GenBank/DDBJ databases">
        <title>Annotation for the trematode Fasciolopsis buski.</title>
        <authorList>
            <person name="Choi Y.-J."/>
        </authorList>
    </citation>
    <scope>NUCLEOTIDE SEQUENCE</scope>
    <source>
        <strain evidence="3">HT</strain>
        <tissue evidence="3">Whole worm</tissue>
    </source>
</reference>
<dbReference type="SMART" id="SM00164">
    <property type="entry name" value="TBC"/>
    <property type="match status" value="1"/>
</dbReference>
<dbReference type="AlphaFoldDB" id="A0A8E0VNX0"/>
<feature type="compositionally biased region" description="Polar residues" evidence="1">
    <location>
        <begin position="676"/>
        <end position="701"/>
    </location>
</feature>
<dbReference type="Gene3D" id="1.10.472.80">
    <property type="entry name" value="Ypt/Rab-GAP domain of gyp1p, domain 3"/>
    <property type="match status" value="1"/>
</dbReference>
<proteinExistence type="predicted"/>
<dbReference type="InterPro" id="IPR000195">
    <property type="entry name" value="Rab-GAP-TBC_dom"/>
</dbReference>
<protein>
    <submittedName>
        <fullName evidence="3">TBC1 domain family member 30</fullName>
    </submittedName>
</protein>
<organism evidence="3 4">
    <name type="scientific">Fasciolopsis buskii</name>
    <dbReference type="NCBI Taxonomy" id="27845"/>
    <lineage>
        <taxon>Eukaryota</taxon>
        <taxon>Metazoa</taxon>
        <taxon>Spiralia</taxon>
        <taxon>Lophotrochozoa</taxon>
        <taxon>Platyhelminthes</taxon>
        <taxon>Trematoda</taxon>
        <taxon>Digenea</taxon>
        <taxon>Plagiorchiida</taxon>
        <taxon>Echinostomata</taxon>
        <taxon>Echinostomatoidea</taxon>
        <taxon>Fasciolidae</taxon>
        <taxon>Fasciolopsis</taxon>
    </lineage>
</organism>
<feature type="compositionally biased region" description="Polar residues" evidence="1">
    <location>
        <begin position="1"/>
        <end position="18"/>
    </location>
</feature>
<feature type="compositionally biased region" description="Basic and acidic residues" evidence="1">
    <location>
        <begin position="427"/>
        <end position="439"/>
    </location>
</feature>
<dbReference type="GO" id="GO:0005783">
    <property type="term" value="C:endoplasmic reticulum"/>
    <property type="evidence" value="ECO:0007669"/>
    <property type="project" value="TreeGrafter"/>
</dbReference>
<sequence length="949" mass="105366">MPSDLDTSTASPKTQVNARQVHRPRRSRRQQTSTKLSGRRGPGIFRPTTSELVNADNRSTRPHHFKPSLTPGLGTVRVVGNHVGMDARVRFSMEPRAGEEAFNEWREAMRRMARLGDGLPKFVRRRVWSALADRQLTTQHVDWDHVVRQAFDGCLSNPDDDSLGLQIVKDLHRTGCDQFGSDEDRAALKRVLLAYARWNKRVGYCQGFNMIAAAILDVMDRDEQEAFKVMVYLIDYVLPESYFAQNLQALSVDIAVFRHLLLAKLPRLSHHLDALQLKAAAQAGISVSNRPIPVASDSGQQQQQQRGYEPPLMNVFIIQWFLTLFATCLSREAVLRIWDSIMLEGSEVILRTAVVIMEFLSRLDKLRTEVTETCQSEKSTVPEDANKTQETEMREHTTTDVPSATDTGRSDTSEDEYQEISLSPDTEDIKPTQPRKESSESSAKSDLANLHRPVATQSQHCSDSDEEYWTSSKGRSTSCFANIWPQKRLLSIEGLSVHRRPDTESDRTGSASSKGISLRRTNTTPAEQNFHSSSPGNQHNTGSDIGDLGPGAVGEMGVPRPGTQTPLAHQARMSTNLTELKSIYRKQLARQRETTLCLPGLWPTDSAGEAAVPSLISNACMTAVLPQNRMTKRMTLDNSVSASEIKENTPPMSPSKINGCTRSSHDSTEDEVFLTGEQSSKNGKPSSYSDPESSCGTTGQTGRARIPVDPDLIGAVQSWRAKAIWTCEPMPRESSGSETEVERIIQPHAVLVTKCTAPNIKPTLRQLAERLREQERLASAKTAEQIRGSQDLQSNSSLAYESAKSYPISPATSMQSCQTSSVLDASNLSSFRPSLVRQTTCPEKLTGSAQTRENAVDLDVESNYTSVSKTTLRQTVPWAAATASFVSRKTHSQRPVPVNLPLPLSPKRRSFGAQFGMYKSIPRRDSERVWSNFSERVQTIGMKHRVMTQ</sequence>
<dbReference type="EMBL" id="LUCM01001165">
    <property type="protein sequence ID" value="KAA0199364.1"/>
    <property type="molecule type" value="Genomic_DNA"/>
</dbReference>
<feature type="domain" description="Rab-GAP TBC" evidence="2">
    <location>
        <begin position="118"/>
        <end position="345"/>
    </location>
</feature>
<feature type="region of interest" description="Disordered" evidence="1">
    <location>
        <begin position="371"/>
        <end position="475"/>
    </location>
</feature>
<evidence type="ECO:0000256" key="1">
    <source>
        <dbReference type="SAM" id="MobiDB-lite"/>
    </source>
</evidence>
<name>A0A8E0VNX0_9TREM</name>
<dbReference type="OrthoDB" id="289721at2759"/>
<evidence type="ECO:0000313" key="4">
    <source>
        <dbReference type="Proteomes" id="UP000728185"/>
    </source>
</evidence>
<feature type="compositionally biased region" description="Basic and acidic residues" evidence="1">
    <location>
        <begin position="380"/>
        <end position="398"/>
    </location>
</feature>
<feature type="compositionally biased region" description="Polar residues" evidence="1">
    <location>
        <begin position="508"/>
        <end position="543"/>
    </location>
</feature>
<feature type="region of interest" description="Disordered" evidence="1">
    <location>
        <begin position="638"/>
        <end position="708"/>
    </location>
</feature>
<evidence type="ECO:0000313" key="3">
    <source>
        <dbReference type="EMBL" id="KAA0199364.1"/>
    </source>
</evidence>
<dbReference type="PANTHER" id="PTHR13399">
    <property type="entry name" value="TRANSLOCON-ASSOCIATED PROTEIN TRAP , GAMMA SUBUNIT"/>
    <property type="match status" value="1"/>
</dbReference>
<gene>
    <name evidence="3" type="ORF">FBUS_00202</name>
</gene>
<comment type="caution">
    <text evidence="3">The sequence shown here is derived from an EMBL/GenBank/DDBJ whole genome shotgun (WGS) entry which is preliminary data.</text>
</comment>
<feature type="region of interest" description="Disordered" evidence="1">
    <location>
        <begin position="499"/>
        <end position="566"/>
    </location>
</feature>
<keyword evidence="4" id="KW-1185">Reference proteome</keyword>
<feature type="region of interest" description="Disordered" evidence="1">
    <location>
        <begin position="1"/>
        <end position="66"/>
    </location>
</feature>
<dbReference type="Proteomes" id="UP000728185">
    <property type="component" value="Unassembled WGS sequence"/>
</dbReference>
<dbReference type="Pfam" id="PF00566">
    <property type="entry name" value="RabGAP-TBC"/>
    <property type="match status" value="2"/>
</dbReference>
<dbReference type="SUPFAM" id="SSF47923">
    <property type="entry name" value="Ypt/Rab-GAP domain of gyp1p"/>
    <property type="match status" value="2"/>
</dbReference>
<dbReference type="PROSITE" id="PS50086">
    <property type="entry name" value="TBC_RABGAP"/>
    <property type="match status" value="1"/>
</dbReference>
<evidence type="ECO:0000259" key="2">
    <source>
        <dbReference type="PROSITE" id="PS50086"/>
    </source>
</evidence>
<accession>A0A8E0VNX0</accession>
<dbReference type="PANTHER" id="PTHR13399:SF2">
    <property type="entry name" value="TRANSLOCON-ASSOCIATED PROTEIN SUBUNIT GAMMA"/>
    <property type="match status" value="1"/>
</dbReference>
<feature type="compositionally biased region" description="Basic residues" evidence="1">
    <location>
        <begin position="20"/>
        <end position="29"/>
    </location>
</feature>
<dbReference type="InterPro" id="IPR035969">
    <property type="entry name" value="Rab-GAP_TBC_sf"/>
</dbReference>